<protein>
    <recommendedName>
        <fullName evidence="4">PH domain-containing protein</fullName>
    </recommendedName>
</protein>
<evidence type="ECO:0000313" key="2">
    <source>
        <dbReference type="EMBL" id="AYF98580.1"/>
    </source>
</evidence>
<feature type="transmembrane region" description="Helical" evidence="1">
    <location>
        <begin position="49"/>
        <end position="69"/>
    </location>
</feature>
<organism evidence="2 3">
    <name type="scientific">Protaetiibacter intestinalis</name>
    <dbReference type="NCBI Taxonomy" id="2419774"/>
    <lineage>
        <taxon>Bacteria</taxon>
        <taxon>Bacillati</taxon>
        <taxon>Actinomycetota</taxon>
        <taxon>Actinomycetes</taxon>
        <taxon>Micrococcales</taxon>
        <taxon>Microbacteriaceae</taxon>
        <taxon>Protaetiibacter</taxon>
    </lineage>
</organism>
<feature type="transmembrane region" description="Helical" evidence="1">
    <location>
        <begin position="174"/>
        <end position="201"/>
    </location>
</feature>
<proteinExistence type="predicted"/>
<feature type="transmembrane region" description="Helical" evidence="1">
    <location>
        <begin position="23"/>
        <end position="43"/>
    </location>
</feature>
<dbReference type="Proteomes" id="UP000278886">
    <property type="component" value="Chromosome"/>
</dbReference>
<dbReference type="AlphaFoldDB" id="A0A387BJ71"/>
<evidence type="ECO:0000256" key="1">
    <source>
        <dbReference type="SAM" id="Phobius"/>
    </source>
</evidence>
<accession>A0A387BJ71</accession>
<keyword evidence="1" id="KW-0472">Membrane</keyword>
<dbReference type="EMBL" id="CP032630">
    <property type="protein sequence ID" value="AYF98580.1"/>
    <property type="molecule type" value="Genomic_DNA"/>
</dbReference>
<gene>
    <name evidence="2" type="ORF">D7I47_10115</name>
</gene>
<evidence type="ECO:0000313" key="3">
    <source>
        <dbReference type="Proteomes" id="UP000278886"/>
    </source>
</evidence>
<keyword evidence="3" id="KW-1185">Reference proteome</keyword>
<reference evidence="3" key="1">
    <citation type="submission" date="2018-09" db="EMBL/GenBank/DDBJ databases">
        <title>Genome sequencing of strain 2DFWR-13.</title>
        <authorList>
            <person name="Heo J."/>
            <person name="Kim S.-J."/>
            <person name="Kwon S.-W."/>
        </authorList>
    </citation>
    <scope>NUCLEOTIDE SEQUENCE [LARGE SCALE GENOMIC DNA]</scope>
    <source>
        <strain evidence="3">2DFWR-13</strain>
    </source>
</reference>
<name>A0A387BJ71_9MICO</name>
<sequence length="210" mass="22523">MTDAAPGEPRTFHPSWPAFHRRMLVRLLWLAPLLLVAVMVAAWPSFGLALVVLGAGILLTGLGLAVYFARAQASVADGELRIRGVLHTRRWSVHSIGALVFVPLPGTRRPTLYGVSPVRERMFALSAELWEDAELEQLATAIGAPIVRAPAGLTAIDLTERYPGTIGWTTRHPWLVVALLTGGTVVLMLTVAVISTIVLIATGQVTLPTG</sequence>
<evidence type="ECO:0008006" key="4">
    <source>
        <dbReference type="Google" id="ProtNLM"/>
    </source>
</evidence>
<dbReference type="OrthoDB" id="5116324at2"/>
<keyword evidence="1" id="KW-0812">Transmembrane</keyword>
<dbReference type="KEGG" id="lyd:D7I47_10115"/>
<keyword evidence="1" id="KW-1133">Transmembrane helix</keyword>
<dbReference type="RefSeq" id="WP_120762927.1">
    <property type="nucleotide sequence ID" value="NZ_CP032630.1"/>
</dbReference>